<evidence type="ECO:0000256" key="4">
    <source>
        <dbReference type="ARBA" id="ARBA00022771"/>
    </source>
</evidence>
<dbReference type="InterPro" id="IPR001841">
    <property type="entry name" value="Znf_RING"/>
</dbReference>
<dbReference type="SMART" id="SM00184">
    <property type="entry name" value="RING"/>
    <property type="match status" value="1"/>
</dbReference>
<dbReference type="PROSITE" id="PS51873">
    <property type="entry name" value="TRIAD"/>
    <property type="match status" value="1"/>
</dbReference>
<dbReference type="EMBL" id="HBEM01030352">
    <property type="protein sequence ID" value="CAD8461713.1"/>
    <property type="molecule type" value="Transcribed_RNA"/>
</dbReference>
<dbReference type="InterPro" id="IPR017907">
    <property type="entry name" value="Znf_RING_CS"/>
</dbReference>
<evidence type="ECO:0008006" key="11">
    <source>
        <dbReference type="Google" id="ProtNLM"/>
    </source>
</evidence>
<dbReference type="PROSITE" id="PS50089">
    <property type="entry name" value="ZF_RING_2"/>
    <property type="match status" value="1"/>
</dbReference>
<feature type="domain" description="RING-type" evidence="9">
    <location>
        <begin position="1058"/>
        <end position="1316"/>
    </location>
</feature>
<feature type="domain" description="RING-type" evidence="8">
    <location>
        <begin position="1062"/>
        <end position="1107"/>
    </location>
</feature>
<dbReference type="PANTHER" id="PTHR11685">
    <property type="entry name" value="RBR FAMILY RING FINGER AND IBR DOMAIN-CONTAINING"/>
    <property type="match status" value="1"/>
</dbReference>
<evidence type="ECO:0000256" key="6">
    <source>
        <dbReference type="ARBA" id="ARBA00022833"/>
    </source>
</evidence>
<dbReference type="SUPFAM" id="SSF57850">
    <property type="entry name" value="RING/U-box"/>
    <property type="match status" value="1"/>
</dbReference>
<proteinExistence type="predicted"/>
<protein>
    <recommendedName>
        <fullName evidence="11">RING-type domain-containing protein</fullName>
    </recommendedName>
</protein>
<evidence type="ECO:0000259" key="9">
    <source>
        <dbReference type="PROSITE" id="PS51873"/>
    </source>
</evidence>
<keyword evidence="5" id="KW-0833">Ubl conjugation pathway</keyword>
<keyword evidence="3" id="KW-0677">Repeat</keyword>
<name>A0A7S0DSV0_9EUKA</name>
<evidence type="ECO:0000259" key="8">
    <source>
        <dbReference type="PROSITE" id="PS50089"/>
    </source>
</evidence>
<organism evidence="10">
    <name type="scientific">Amorphochlora amoebiformis</name>
    <dbReference type="NCBI Taxonomy" id="1561963"/>
    <lineage>
        <taxon>Eukaryota</taxon>
        <taxon>Sar</taxon>
        <taxon>Rhizaria</taxon>
        <taxon>Cercozoa</taxon>
        <taxon>Chlorarachniophyceae</taxon>
        <taxon>Amorphochlora</taxon>
    </lineage>
</organism>
<dbReference type="InterPro" id="IPR031127">
    <property type="entry name" value="E3_UB_ligase_RBR"/>
</dbReference>
<keyword evidence="6" id="KW-0862">Zinc</keyword>
<dbReference type="GO" id="GO:0008270">
    <property type="term" value="F:zinc ion binding"/>
    <property type="evidence" value="ECO:0007669"/>
    <property type="project" value="UniProtKB-KW"/>
</dbReference>
<gene>
    <name evidence="10" type="ORF">LAMO00422_LOCUS20673</name>
</gene>
<evidence type="ECO:0000256" key="1">
    <source>
        <dbReference type="ARBA" id="ARBA00022679"/>
    </source>
</evidence>
<keyword evidence="2" id="KW-0479">Metal-binding</keyword>
<accession>A0A7S0DSV0</accession>
<keyword evidence="4 7" id="KW-0863">Zinc-finger</keyword>
<dbReference type="GO" id="GO:0016567">
    <property type="term" value="P:protein ubiquitination"/>
    <property type="evidence" value="ECO:0007669"/>
    <property type="project" value="InterPro"/>
</dbReference>
<reference evidence="10" key="1">
    <citation type="submission" date="2021-01" db="EMBL/GenBank/DDBJ databases">
        <authorList>
            <person name="Corre E."/>
            <person name="Pelletier E."/>
            <person name="Niang G."/>
            <person name="Scheremetjew M."/>
            <person name="Finn R."/>
            <person name="Kale V."/>
            <person name="Holt S."/>
            <person name="Cochrane G."/>
            <person name="Meng A."/>
            <person name="Brown T."/>
            <person name="Cohen L."/>
        </authorList>
    </citation>
    <scope>NUCLEOTIDE SEQUENCE</scope>
    <source>
        <strain evidence="10">CCMP2058</strain>
    </source>
</reference>
<evidence type="ECO:0000256" key="5">
    <source>
        <dbReference type="ARBA" id="ARBA00022786"/>
    </source>
</evidence>
<evidence type="ECO:0000256" key="2">
    <source>
        <dbReference type="ARBA" id="ARBA00022723"/>
    </source>
</evidence>
<dbReference type="PROSITE" id="PS00518">
    <property type="entry name" value="ZF_RING_1"/>
    <property type="match status" value="1"/>
</dbReference>
<dbReference type="InterPro" id="IPR013083">
    <property type="entry name" value="Znf_RING/FYVE/PHD"/>
</dbReference>
<sequence>MGGFHSAEKAVIKEADEFAKILTINVTKAPSADLTGHYTAQYDGNNPVWKSPKRASMKYDDEHLQWVWRSPSNKIVAKSDLISVRPPIAPWFWKTCDGKRTTTNAYASAGEEKEGKEGKEAWMGFQFQSERQNLKEKIDRIHQAIDNAKPKLRDSNSYIRRARITANLLQMQLSEEKECRKRLVTATSRLMQADVNVTSIFDREQMIRDLDLRIREAKESGTFIGSDEMKAAVFAKIEHAIHLVEAGIKEGKGREHFFSSEPRLGLEADGIYAEAGPLENITQSGILDQETLKSLCKYLQKVGEAPGNPMFPDRKKIKNALIHHLKRRLYLPKSHPDGRFGSVGGEALSLFLKKQRVHVSTEGSKTKLSSRPLVEAIQRFLSRAVSQRYLDFFSEDTLFNLELYLIRRGEHSGPIRGKFDDKLMRSLMKVFHRDGFCNKERPIDTIKASNLREDGRESTSFGRMVNFTQAKSAGFRVFSLCPELVRDLHKFFDTGTKFGHCLNSSFNALAILEGALAQAKWVGIAGSSAANRARETRRSMAKASLEWLAEVWEAIGAELNIEFQEPEIMEEDSKHEFATGDMITGGTVVYNHMPAITKALQIFLAGNGHNITQDGVWRKESEEALRKFLSKKGLLKELISRRFKKTPKNDHYKVITHAENTIEFAQSALDGKAVDVMDAAKYAVSEAVKIVWRKLRGQDSVVSKGGGFQRIGLLLGIDYKTMLMVDDLMSLGRRIDQTMPGWGPRMFGCHPPIGFKEKNDEMKRLIDVLDARNTLRYKTQLDMVVQKTEHLGQLRKLTAEAIVKKPDEESDLVIALKDAQERQSRCFKRALLVISDALRAAPITRVHRLFLHLYIWIDAAKECPLAYIMTGTKEYDIAKSVWAKSGEIALRAVGSVTAKESSSEVIKKVIEMAEEAVKAEEGKESGRRAKFNELKPQAERMLEIAKIGPHYLQEEGEERVSDAIVRKMCRPGCDKIEIHRERYMADPTNSLRAVCMVCRGGLLEVEEKREKQSKGEDEKVVELNGLDSKESKGVCYMCSGTGKTKDWKNIYFPPFEQKRPSCCICWDDADYGISPMCDHYFCSGCVQSSLKAMLDVGQFPAYCPACRAEAQPPGSQPVKGEIISPALSFLMHRGCISNDVRFRVSKENRRKKKKSLGRIKRMFFACPGDCGRYLKHENPDFRLQIVEGKDGHMTKHLPRPGICPCGQMVCMLCHAKLSLESVQKHDCQSNTEETVDKATLRMLKKTTKKCPNCGRHIEKNQGCKVMMCGTKAHGSLETAVKNGGCGLQFNWDTLKPVSGGYIDIGGKRVSGYITKEKRLAALRYVQGLG</sequence>
<dbReference type="Gene3D" id="1.20.120.1750">
    <property type="match status" value="1"/>
</dbReference>
<dbReference type="GO" id="GO:0004842">
    <property type="term" value="F:ubiquitin-protein transferase activity"/>
    <property type="evidence" value="ECO:0007669"/>
    <property type="project" value="InterPro"/>
</dbReference>
<dbReference type="Gene3D" id="3.30.40.10">
    <property type="entry name" value="Zinc/RING finger domain, C3HC4 (zinc finger)"/>
    <property type="match status" value="1"/>
</dbReference>
<dbReference type="InterPro" id="IPR044066">
    <property type="entry name" value="TRIAD_supradom"/>
</dbReference>
<evidence type="ECO:0000256" key="3">
    <source>
        <dbReference type="ARBA" id="ARBA00022737"/>
    </source>
</evidence>
<evidence type="ECO:0000313" key="10">
    <source>
        <dbReference type="EMBL" id="CAD8461713.1"/>
    </source>
</evidence>
<evidence type="ECO:0000256" key="7">
    <source>
        <dbReference type="PROSITE-ProRule" id="PRU00175"/>
    </source>
</evidence>
<keyword evidence="1" id="KW-0808">Transferase</keyword>